<dbReference type="Proteomes" id="UP000018566">
    <property type="component" value="Chromosome"/>
</dbReference>
<name>A0A9W3PE90_BACTU</name>
<organism evidence="1 2">
    <name type="scientific">Bacillus thuringiensis YBT-1518</name>
    <dbReference type="NCBI Taxonomy" id="529122"/>
    <lineage>
        <taxon>Bacteria</taxon>
        <taxon>Bacillati</taxon>
        <taxon>Bacillota</taxon>
        <taxon>Bacilli</taxon>
        <taxon>Bacillales</taxon>
        <taxon>Bacillaceae</taxon>
        <taxon>Bacillus</taxon>
        <taxon>Bacillus cereus group</taxon>
    </lineage>
</organism>
<dbReference type="KEGG" id="bthu:YBT1518_03730"/>
<sequence length="154" mass="17699">MSGISMYNKSQKQFVGGTVGKGKKYTLHLDEYMQAMAIARTFVKPAEREGFWIESAIELLAGCMMYFQKKSGELLYVDVDQTLDLLQKATEQEDYVAELMTSIGENHPSYHIFKRINSSERMTRTGIIEQLVSILRKHCIYQRYLKGLERGEGI</sequence>
<protein>
    <submittedName>
        <fullName evidence="1">TRAG family protein</fullName>
    </submittedName>
</protein>
<evidence type="ECO:0000313" key="2">
    <source>
        <dbReference type="Proteomes" id="UP000018566"/>
    </source>
</evidence>
<gene>
    <name evidence="1" type="ORF">YBT1518_03730</name>
</gene>
<reference evidence="1 2" key="1">
    <citation type="submission" date="2013-05" db="EMBL/GenBank/DDBJ databases">
        <title>Complete genome sequence of Bacillus thuringiensis YBT-1518, a typical strain with high toxicity to nematode.</title>
        <authorList>
            <person name="Wang P."/>
            <person name="Zhang C."/>
            <person name="Guo M."/>
            <person name="Guo S."/>
            <person name="Zhu Y."/>
            <person name="Zheng J."/>
            <person name="Zhu L."/>
            <person name="Ruan L."/>
            <person name="Peng D."/>
            <person name="Sun M."/>
        </authorList>
    </citation>
    <scope>NUCLEOTIDE SEQUENCE [LARGE SCALE GENOMIC DNA]</scope>
    <source>
        <strain evidence="1 2">YBT-1518</strain>
    </source>
</reference>
<proteinExistence type="predicted"/>
<evidence type="ECO:0000313" key="1">
    <source>
        <dbReference type="EMBL" id="AHA69965.1"/>
    </source>
</evidence>
<accession>A0A9W3PE90</accession>
<dbReference type="EMBL" id="CP005935">
    <property type="protein sequence ID" value="AHA69965.1"/>
    <property type="molecule type" value="Genomic_DNA"/>
</dbReference>
<dbReference type="AlphaFoldDB" id="A0A9W3PE90"/>